<protein>
    <recommendedName>
        <fullName evidence="5">t-SNARE coiled-coil homology domain-containing protein</fullName>
    </recommendedName>
</protein>
<dbReference type="AlphaFoldDB" id="W7TDH2"/>
<comment type="caution">
    <text evidence="3">The sequence shown here is derived from an EMBL/GenBank/DDBJ whole genome shotgun (WGS) entry which is preliminary data.</text>
</comment>
<name>W7TDH2_9STRA</name>
<proteinExistence type="predicted"/>
<dbReference type="SUPFAM" id="SSF58038">
    <property type="entry name" value="SNARE fusion complex"/>
    <property type="match status" value="1"/>
</dbReference>
<keyword evidence="4" id="KW-1185">Reference proteome</keyword>
<feature type="transmembrane region" description="Helical" evidence="2">
    <location>
        <begin position="212"/>
        <end position="233"/>
    </location>
</feature>
<evidence type="ECO:0000256" key="1">
    <source>
        <dbReference type="SAM" id="Coils"/>
    </source>
</evidence>
<accession>W7TDH2</accession>
<sequence length="239" mass="27368">MRGRFWTPKTKHRVSNKKLVTNNPHVARLSLGCEFTKQKLRITQYPIDSSVQYIFSLRIYTNDSLKNLILRKKTEEEDKTLVEDTISAYRPVAPQNFRSTSEKCLGPTNSLAPVAAFSHRKDLSDESKRYLSEVERRDLEMEHVELTRVGDGVSQLKQVAVDMNERIQVQKAELDPIVGQLAGYREDIGEVNQRLKAAARKGKRWGSFGRNLLCMLLLVGQMIALGYLVDFVIKENRKS</sequence>
<keyword evidence="2" id="KW-0472">Membrane</keyword>
<keyword evidence="1" id="KW-0175">Coiled coil</keyword>
<evidence type="ECO:0000256" key="2">
    <source>
        <dbReference type="SAM" id="Phobius"/>
    </source>
</evidence>
<evidence type="ECO:0000313" key="3">
    <source>
        <dbReference type="EMBL" id="EWM21583.1"/>
    </source>
</evidence>
<organism evidence="3 4">
    <name type="scientific">Nannochloropsis gaditana</name>
    <dbReference type="NCBI Taxonomy" id="72520"/>
    <lineage>
        <taxon>Eukaryota</taxon>
        <taxon>Sar</taxon>
        <taxon>Stramenopiles</taxon>
        <taxon>Ochrophyta</taxon>
        <taxon>Eustigmatophyceae</taxon>
        <taxon>Eustigmatales</taxon>
        <taxon>Monodopsidaceae</taxon>
        <taxon>Nannochloropsis</taxon>
    </lineage>
</organism>
<evidence type="ECO:0008006" key="5">
    <source>
        <dbReference type="Google" id="ProtNLM"/>
    </source>
</evidence>
<keyword evidence="2" id="KW-0812">Transmembrane</keyword>
<feature type="coiled-coil region" evidence="1">
    <location>
        <begin position="153"/>
        <end position="201"/>
    </location>
</feature>
<gene>
    <name evidence="3" type="ORF">Naga_100012g83</name>
</gene>
<dbReference type="EMBL" id="AZIL01002442">
    <property type="protein sequence ID" value="EWM21583.1"/>
    <property type="molecule type" value="Genomic_DNA"/>
</dbReference>
<dbReference type="Proteomes" id="UP000019335">
    <property type="component" value="Unassembled WGS sequence"/>
</dbReference>
<keyword evidence="2" id="KW-1133">Transmembrane helix</keyword>
<dbReference type="Gene3D" id="1.20.5.110">
    <property type="match status" value="1"/>
</dbReference>
<reference evidence="3 4" key="1">
    <citation type="journal article" date="2014" name="Mol. Plant">
        <title>Chromosome Scale Genome Assembly and Transcriptome Profiling of Nannochloropsis gaditana in Nitrogen Depletion.</title>
        <authorList>
            <person name="Corteggiani Carpinelli E."/>
            <person name="Telatin A."/>
            <person name="Vitulo N."/>
            <person name="Forcato C."/>
            <person name="D'Angelo M."/>
            <person name="Schiavon R."/>
            <person name="Vezzi A."/>
            <person name="Giacometti G.M."/>
            <person name="Morosinotto T."/>
            <person name="Valle G."/>
        </authorList>
    </citation>
    <scope>NUCLEOTIDE SEQUENCE [LARGE SCALE GENOMIC DNA]</scope>
    <source>
        <strain evidence="3 4">B-31</strain>
    </source>
</reference>
<evidence type="ECO:0000313" key="4">
    <source>
        <dbReference type="Proteomes" id="UP000019335"/>
    </source>
</evidence>